<dbReference type="Pfam" id="PF00892">
    <property type="entry name" value="EamA"/>
    <property type="match status" value="1"/>
</dbReference>
<protein>
    <submittedName>
        <fullName evidence="3">EamA family transporter</fullName>
    </submittedName>
</protein>
<organism evidence="3 4">
    <name type="scientific">Geomesophilobacter sediminis</name>
    <dbReference type="NCBI Taxonomy" id="2798584"/>
    <lineage>
        <taxon>Bacteria</taxon>
        <taxon>Pseudomonadati</taxon>
        <taxon>Thermodesulfobacteriota</taxon>
        <taxon>Desulfuromonadia</taxon>
        <taxon>Geobacterales</taxon>
        <taxon>Geobacteraceae</taxon>
        <taxon>Geomesophilobacter</taxon>
    </lineage>
</organism>
<keyword evidence="1" id="KW-0472">Membrane</keyword>
<dbReference type="EMBL" id="JAEMHM010000001">
    <property type="protein sequence ID" value="MBJ6723406.1"/>
    <property type="molecule type" value="Genomic_DNA"/>
</dbReference>
<feature type="transmembrane region" description="Helical" evidence="1">
    <location>
        <begin position="33"/>
        <end position="52"/>
    </location>
</feature>
<reference evidence="3" key="1">
    <citation type="submission" date="2020-12" db="EMBL/GenBank/DDBJ databases">
        <title>Geomonas sp. Red875, isolated from river sediment.</title>
        <authorList>
            <person name="Xu Z."/>
            <person name="Zhang Z."/>
            <person name="Masuda Y."/>
            <person name="Itoh H."/>
            <person name="Senoo K."/>
        </authorList>
    </citation>
    <scope>NUCLEOTIDE SEQUENCE</scope>
    <source>
        <strain evidence="3">Red875</strain>
    </source>
</reference>
<evidence type="ECO:0000256" key="1">
    <source>
        <dbReference type="SAM" id="Phobius"/>
    </source>
</evidence>
<gene>
    <name evidence="3" type="ORF">JFN93_01680</name>
</gene>
<evidence type="ECO:0000259" key="2">
    <source>
        <dbReference type="Pfam" id="PF00892"/>
    </source>
</evidence>
<feature type="transmembrane region" description="Helical" evidence="1">
    <location>
        <begin position="96"/>
        <end position="117"/>
    </location>
</feature>
<feature type="transmembrane region" description="Helical" evidence="1">
    <location>
        <begin position="67"/>
        <end position="89"/>
    </location>
</feature>
<evidence type="ECO:0000313" key="4">
    <source>
        <dbReference type="Proteomes" id="UP000636888"/>
    </source>
</evidence>
<dbReference type="RefSeq" id="WP_199382234.1">
    <property type="nucleotide sequence ID" value="NZ_JAEMHM010000001.1"/>
</dbReference>
<dbReference type="InterPro" id="IPR037185">
    <property type="entry name" value="EmrE-like"/>
</dbReference>
<feature type="transmembrane region" description="Helical" evidence="1">
    <location>
        <begin position="123"/>
        <end position="143"/>
    </location>
</feature>
<comment type="caution">
    <text evidence="3">The sequence shown here is derived from an EMBL/GenBank/DDBJ whole genome shotgun (WGS) entry which is preliminary data.</text>
</comment>
<dbReference type="InterPro" id="IPR000620">
    <property type="entry name" value="EamA_dom"/>
</dbReference>
<keyword evidence="4" id="KW-1185">Reference proteome</keyword>
<dbReference type="Gene3D" id="1.10.3730.20">
    <property type="match status" value="1"/>
</dbReference>
<evidence type="ECO:0000313" key="3">
    <source>
        <dbReference type="EMBL" id="MBJ6723406.1"/>
    </source>
</evidence>
<feature type="domain" description="EamA" evidence="2">
    <location>
        <begin position="4"/>
        <end position="139"/>
    </location>
</feature>
<dbReference type="SUPFAM" id="SSF103481">
    <property type="entry name" value="Multidrug resistance efflux transporter EmrE"/>
    <property type="match status" value="1"/>
</dbReference>
<feature type="transmembrane region" description="Helical" evidence="1">
    <location>
        <begin position="6"/>
        <end position="26"/>
    </location>
</feature>
<dbReference type="AlphaFoldDB" id="A0A8J7LXN4"/>
<keyword evidence="1" id="KW-1133">Transmembrane helix</keyword>
<keyword evidence="1" id="KW-0812">Transmembrane</keyword>
<dbReference type="Proteomes" id="UP000636888">
    <property type="component" value="Unassembled WGS sequence"/>
</dbReference>
<sequence>MAPWFWYAFAAAVFYGLHQVFTKFAAERIGSGIGGFVVEATAAACIAGYLLFQRTTGRELGAVTSAGLVYSGITGLCVGIGTVLFFLLFQKGGPLQAVPVVLAAGAALMAVAGIVVFKEPVQWQRLLGVVLSLVSLYLLHWGANE</sequence>
<accession>A0A8J7LXN4</accession>
<name>A0A8J7LXN4_9BACT</name>
<proteinExistence type="predicted"/>
<dbReference type="GO" id="GO:0016020">
    <property type="term" value="C:membrane"/>
    <property type="evidence" value="ECO:0007669"/>
    <property type="project" value="InterPro"/>
</dbReference>